<comment type="caution">
    <text evidence="1">The sequence shown here is derived from an EMBL/GenBank/DDBJ whole genome shotgun (WGS) entry which is preliminary data.</text>
</comment>
<accession>A0A150LFR8</accession>
<dbReference type="AlphaFoldDB" id="A0A150LFR8"/>
<proteinExistence type="predicted"/>
<protein>
    <submittedName>
        <fullName evidence="1">Uncharacterized protein</fullName>
    </submittedName>
</protein>
<reference evidence="1 2" key="1">
    <citation type="submission" date="2016-01" db="EMBL/GenBank/DDBJ databases">
        <title>Draft Genome Sequences of Seven Thermophilic Sporeformers Isolated from Foods.</title>
        <authorList>
            <person name="Berendsen E.M."/>
            <person name="Wells-Bennik M.H."/>
            <person name="Krawcyk A.O."/>
            <person name="De Jong A."/>
            <person name="Holsappel S."/>
            <person name="Eijlander R.T."/>
            <person name="Kuipers O.P."/>
        </authorList>
    </citation>
    <scope>NUCLEOTIDE SEQUENCE [LARGE SCALE GENOMIC DNA]</scope>
    <source>
        <strain evidence="1 2">B4135</strain>
    </source>
</reference>
<dbReference type="Proteomes" id="UP000075683">
    <property type="component" value="Unassembled WGS sequence"/>
</dbReference>
<gene>
    <name evidence="1" type="ORF">B4135_3239</name>
</gene>
<dbReference type="STRING" id="301148.B4135_3239"/>
<dbReference type="EMBL" id="LQYT01000113">
    <property type="protein sequence ID" value="KYD11124.1"/>
    <property type="molecule type" value="Genomic_DNA"/>
</dbReference>
<name>A0A150LFR8_9BACI</name>
<evidence type="ECO:0000313" key="2">
    <source>
        <dbReference type="Proteomes" id="UP000075683"/>
    </source>
</evidence>
<sequence length="87" mass="10296">MVSFAKEEERIGFFHGEEGGKRARQRGILFTKKHFLTDLFRAAEKSFRTKGGNRHSFVRTFFSFPRGFRFLLHYFPSFGRITFVLIV</sequence>
<organism evidence="1 2">
    <name type="scientific">Caldibacillus debilis</name>
    <dbReference type="NCBI Taxonomy" id="301148"/>
    <lineage>
        <taxon>Bacteria</taxon>
        <taxon>Bacillati</taxon>
        <taxon>Bacillota</taxon>
        <taxon>Bacilli</taxon>
        <taxon>Bacillales</taxon>
        <taxon>Bacillaceae</taxon>
        <taxon>Caldibacillus</taxon>
    </lineage>
</organism>
<evidence type="ECO:0000313" key="1">
    <source>
        <dbReference type="EMBL" id="KYD11124.1"/>
    </source>
</evidence>